<reference evidence="1 2" key="1">
    <citation type="submission" date="2014-03" db="EMBL/GenBank/DDBJ databases">
        <title>Draft Genome Sequence of Actibacterium mucosum KCTC 23349, a Marine Alphaproteobacterium with Complex Ionic Requirements Isolated from Mediterranean Seawater at Malvarrosa Beach, Valencia, Spain.</title>
        <authorList>
            <person name="Arahal D.R."/>
            <person name="Shao Z."/>
            <person name="Lai Q."/>
            <person name="Pujalte M.J."/>
        </authorList>
    </citation>
    <scope>NUCLEOTIDE SEQUENCE [LARGE SCALE GENOMIC DNA]</scope>
    <source>
        <strain evidence="1 2">KCTC 23349</strain>
    </source>
</reference>
<name>A0A037ZHY7_9RHOB</name>
<dbReference type="AlphaFoldDB" id="A0A037ZHY7"/>
<accession>A0A037ZHY7</accession>
<dbReference type="EMBL" id="JFKE01000003">
    <property type="protein sequence ID" value="KAJ56060.1"/>
    <property type="molecule type" value="Genomic_DNA"/>
</dbReference>
<dbReference type="Proteomes" id="UP000026249">
    <property type="component" value="Unassembled WGS sequence"/>
</dbReference>
<dbReference type="STRING" id="1454373.ACMU_09890"/>
<organism evidence="1 2">
    <name type="scientific">Actibacterium mucosum KCTC 23349</name>
    <dbReference type="NCBI Taxonomy" id="1454373"/>
    <lineage>
        <taxon>Bacteria</taxon>
        <taxon>Pseudomonadati</taxon>
        <taxon>Pseudomonadota</taxon>
        <taxon>Alphaproteobacteria</taxon>
        <taxon>Rhodobacterales</taxon>
        <taxon>Roseobacteraceae</taxon>
        <taxon>Actibacterium</taxon>
    </lineage>
</organism>
<proteinExistence type="predicted"/>
<sequence length="91" mass="9965">MVINLATGKVFRKRLLHGWVLAPGLLLAGCMSADPVGYISPAALAALPEGTDLRTVVRRDDGCYFIQTEDELSGYWIRVRDESGTQVCDPQ</sequence>
<evidence type="ECO:0000313" key="1">
    <source>
        <dbReference type="EMBL" id="KAJ56060.1"/>
    </source>
</evidence>
<protein>
    <submittedName>
        <fullName evidence="1">Uncharacterized protein</fullName>
    </submittedName>
</protein>
<gene>
    <name evidence="1" type="ORF">ACMU_09890</name>
</gene>
<evidence type="ECO:0000313" key="2">
    <source>
        <dbReference type="Proteomes" id="UP000026249"/>
    </source>
</evidence>
<keyword evidence="2" id="KW-1185">Reference proteome</keyword>
<comment type="caution">
    <text evidence="1">The sequence shown here is derived from an EMBL/GenBank/DDBJ whole genome shotgun (WGS) entry which is preliminary data.</text>
</comment>